<evidence type="ECO:0000259" key="4">
    <source>
        <dbReference type="PROSITE" id="PS50102"/>
    </source>
</evidence>
<proteinExistence type="predicted"/>
<gene>
    <name evidence="5" type="ORF">A4U43_C04F16960</name>
</gene>
<dbReference type="PROSITE" id="PS50102">
    <property type="entry name" value="RRM"/>
    <property type="match status" value="2"/>
</dbReference>
<dbReference type="InterPro" id="IPR035979">
    <property type="entry name" value="RBD_domain_sf"/>
</dbReference>
<feature type="region of interest" description="Disordered" evidence="3">
    <location>
        <begin position="87"/>
        <end position="150"/>
    </location>
</feature>
<feature type="domain" description="RRM" evidence="4">
    <location>
        <begin position="292"/>
        <end position="370"/>
    </location>
</feature>
<dbReference type="SUPFAM" id="SSF54928">
    <property type="entry name" value="RNA-binding domain, RBD"/>
    <property type="match status" value="2"/>
</dbReference>
<accession>A0A5P1F1H0</accession>
<evidence type="ECO:0000256" key="1">
    <source>
        <dbReference type="ARBA" id="ARBA00022884"/>
    </source>
</evidence>
<name>A0A5P1F1H0_ASPOF</name>
<evidence type="ECO:0000313" key="6">
    <source>
        <dbReference type="Proteomes" id="UP000243459"/>
    </source>
</evidence>
<dbReference type="AlphaFoldDB" id="A0A5P1F1H0"/>
<dbReference type="InterPro" id="IPR050502">
    <property type="entry name" value="Euk_RNA-bind_prot"/>
</dbReference>
<dbReference type="Gramene" id="ONK72208">
    <property type="protein sequence ID" value="ONK72208"/>
    <property type="gene ID" value="A4U43_C04F16960"/>
</dbReference>
<dbReference type="GO" id="GO:0009535">
    <property type="term" value="C:chloroplast thylakoid membrane"/>
    <property type="evidence" value="ECO:0007669"/>
    <property type="project" value="TreeGrafter"/>
</dbReference>
<feature type="region of interest" description="Disordered" evidence="3">
    <location>
        <begin position="361"/>
        <end position="392"/>
    </location>
</feature>
<keyword evidence="6" id="KW-1185">Reference proteome</keyword>
<evidence type="ECO:0000256" key="3">
    <source>
        <dbReference type="SAM" id="MobiDB-lite"/>
    </source>
</evidence>
<keyword evidence="1 2" id="KW-0694">RNA-binding</keyword>
<dbReference type="PANTHER" id="PTHR48025:SF6">
    <property type="entry name" value="RRM DOMAIN-CONTAINING PROTEIN"/>
    <property type="match status" value="1"/>
</dbReference>
<feature type="compositionally biased region" description="Pro residues" evidence="3">
    <location>
        <begin position="275"/>
        <end position="284"/>
    </location>
</feature>
<evidence type="ECO:0000313" key="5">
    <source>
        <dbReference type="EMBL" id="ONK72208.1"/>
    </source>
</evidence>
<evidence type="ECO:0000256" key="2">
    <source>
        <dbReference type="PROSITE-ProRule" id="PRU00176"/>
    </source>
</evidence>
<dbReference type="PANTHER" id="PTHR48025">
    <property type="entry name" value="OS02G0815200 PROTEIN"/>
    <property type="match status" value="1"/>
</dbReference>
<dbReference type="GO" id="GO:1901259">
    <property type="term" value="P:chloroplast rRNA processing"/>
    <property type="evidence" value="ECO:0007669"/>
    <property type="project" value="TreeGrafter"/>
</dbReference>
<dbReference type="Proteomes" id="UP000243459">
    <property type="component" value="Chromosome 4"/>
</dbReference>
<dbReference type="InterPro" id="IPR006734">
    <property type="entry name" value="PLATZ"/>
</dbReference>
<dbReference type="InterPro" id="IPR012677">
    <property type="entry name" value="Nucleotide-bd_a/b_plait_sf"/>
</dbReference>
<dbReference type="EMBL" id="CM007384">
    <property type="protein sequence ID" value="ONK72208.1"/>
    <property type="molecule type" value="Genomic_DNA"/>
</dbReference>
<feature type="compositionally biased region" description="Basic and acidic residues" evidence="3">
    <location>
        <begin position="381"/>
        <end position="392"/>
    </location>
</feature>
<dbReference type="InterPro" id="IPR000504">
    <property type="entry name" value="RRM_dom"/>
</dbReference>
<reference evidence="6" key="1">
    <citation type="journal article" date="2017" name="Nat. Commun.">
        <title>The asparagus genome sheds light on the origin and evolution of a young Y chromosome.</title>
        <authorList>
            <person name="Harkess A."/>
            <person name="Zhou J."/>
            <person name="Xu C."/>
            <person name="Bowers J.E."/>
            <person name="Van der Hulst R."/>
            <person name="Ayyampalayam S."/>
            <person name="Mercati F."/>
            <person name="Riccardi P."/>
            <person name="McKain M.R."/>
            <person name="Kakrana A."/>
            <person name="Tang H."/>
            <person name="Ray J."/>
            <person name="Groenendijk J."/>
            <person name="Arikit S."/>
            <person name="Mathioni S.M."/>
            <person name="Nakano M."/>
            <person name="Shan H."/>
            <person name="Telgmann-Rauber A."/>
            <person name="Kanno A."/>
            <person name="Yue Z."/>
            <person name="Chen H."/>
            <person name="Li W."/>
            <person name="Chen Y."/>
            <person name="Xu X."/>
            <person name="Zhang Y."/>
            <person name="Luo S."/>
            <person name="Chen H."/>
            <person name="Gao J."/>
            <person name="Mao Z."/>
            <person name="Pires J.C."/>
            <person name="Luo M."/>
            <person name="Kudrna D."/>
            <person name="Wing R.A."/>
            <person name="Meyers B.C."/>
            <person name="Yi K."/>
            <person name="Kong H."/>
            <person name="Lavrijsen P."/>
            <person name="Sunseri F."/>
            <person name="Falavigna A."/>
            <person name="Ye Y."/>
            <person name="Leebens-Mack J.H."/>
            <person name="Chen G."/>
        </authorList>
    </citation>
    <scope>NUCLEOTIDE SEQUENCE [LARGE SCALE GENOMIC DNA]</scope>
    <source>
        <strain evidence="6">cv. DH0086</strain>
    </source>
</reference>
<feature type="domain" description="RRM" evidence="4">
    <location>
        <begin position="194"/>
        <end position="271"/>
    </location>
</feature>
<dbReference type="Gene3D" id="3.30.70.330">
    <property type="match status" value="2"/>
</dbReference>
<sequence>MTSIQIRRSSYHDVIRVSEIQKVLDITGVQTYIINSARVVFLNERPQPRPGKGVTNTCEVCDRSLLDSFRFCSLGCKIVGTSEGFNKTNHKKDNISNNIKKKKAFASPSHSEESYSSTSHGSAKSNVIQSFSPSTPPPTTVNSYRSAKRRKGIPHRAPFGFHRLRPCSAVQDIAVEGGNKINETLEEGAAENRRKVYAVNLPWSLSGPDIEKLFGECGAVNDVEIIKQRNGKSRGFAFITMASHEEAQAVVDKFDSFELSGRIIRVEFAKSFTKPSPPSPPPTSSPKSEGRYKIYASNLAWKVRANNLRDFFSDKFKPISARVVFETPSGRSAGYGFVGFATMEEAKAAVSEMDGKELMGRPLRLKISERSGDESGEEPEDIKHTEKQSQET</sequence>
<organism evidence="5 6">
    <name type="scientific">Asparagus officinalis</name>
    <name type="common">Garden asparagus</name>
    <dbReference type="NCBI Taxonomy" id="4686"/>
    <lineage>
        <taxon>Eukaryota</taxon>
        <taxon>Viridiplantae</taxon>
        <taxon>Streptophyta</taxon>
        <taxon>Embryophyta</taxon>
        <taxon>Tracheophyta</taxon>
        <taxon>Spermatophyta</taxon>
        <taxon>Magnoliopsida</taxon>
        <taxon>Liliopsida</taxon>
        <taxon>Asparagales</taxon>
        <taxon>Asparagaceae</taxon>
        <taxon>Asparagoideae</taxon>
        <taxon>Asparagus</taxon>
    </lineage>
</organism>
<dbReference type="SMART" id="SM00360">
    <property type="entry name" value="RRM"/>
    <property type="match status" value="2"/>
</dbReference>
<protein>
    <recommendedName>
        <fullName evidence="4">RRM domain-containing protein</fullName>
    </recommendedName>
</protein>
<dbReference type="Pfam" id="PF04640">
    <property type="entry name" value="PLATZ"/>
    <property type="match status" value="1"/>
</dbReference>
<dbReference type="GO" id="GO:0003729">
    <property type="term" value="F:mRNA binding"/>
    <property type="evidence" value="ECO:0007669"/>
    <property type="project" value="TreeGrafter"/>
</dbReference>
<dbReference type="Pfam" id="PF00076">
    <property type="entry name" value="RRM_1"/>
    <property type="match status" value="2"/>
</dbReference>
<feature type="region of interest" description="Disordered" evidence="3">
    <location>
        <begin position="271"/>
        <end position="290"/>
    </location>
</feature>